<dbReference type="EMBL" id="JAYGHY010000011">
    <property type="protein sequence ID" value="MEA5442016.1"/>
    <property type="molecule type" value="Genomic_DNA"/>
</dbReference>
<dbReference type="Proteomes" id="UP001302329">
    <property type="component" value="Unassembled WGS sequence"/>
</dbReference>
<comment type="caution">
    <text evidence="1">The sequence shown here is derived from an EMBL/GenBank/DDBJ whole genome shotgun (WGS) entry which is preliminary data.</text>
</comment>
<reference evidence="1 2" key="1">
    <citation type="submission" date="2023-12" db="EMBL/GenBank/DDBJ databases">
        <title>Baltic Sea Cyanobacteria.</title>
        <authorList>
            <person name="Delbaje E."/>
            <person name="Fewer D.P."/>
            <person name="Shishido T.K."/>
        </authorList>
    </citation>
    <scope>NUCLEOTIDE SEQUENCE [LARGE SCALE GENOMIC DNA]</scope>
    <source>
        <strain evidence="1 2">UHCC 0281</strain>
    </source>
</reference>
<evidence type="ECO:0000313" key="1">
    <source>
        <dbReference type="EMBL" id="MEA5442016.1"/>
    </source>
</evidence>
<sequence length="141" mass="16538">MSQGVTAPYPGAMEQHPGIIYSFKNDVVAPTCSRTFWFLHKSKKVWFRLDERYRGMNIEPSFFYRGQLILYRGDLATFPMEERKSLEATSIVWGKHVSNGWGWGPEGTNYFLNLLTRWSVFQPARCHPEYFSMTHHLPFSH</sequence>
<dbReference type="RefSeq" id="WP_323356114.1">
    <property type="nucleotide sequence ID" value="NZ_JAYGHY010000011.1"/>
</dbReference>
<organism evidence="1 2">
    <name type="scientific">Cyanobium gracile UHCC 0281</name>
    <dbReference type="NCBI Taxonomy" id="3110309"/>
    <lineage>
        <taxon>Bacteria</taxon>
        <taxon>Bacillati</taxon>
        <taxon>Cyanobacteriota</taxon>
        <taxon>Cyanophyceae</taxon>
        <taxon>Synechococcales</taxon>
        <taxon>Prochlorococcaceae</taxon>
        <taxon>Cyanobium</taxon>
    </lineage>
</organism>
<gene>
    <name evidence="1" type="ORF">VB739_05565</name>
</gene>
<protein>
    <submittedName>
        <fullName evidence="1">Uncharacterized protein</fullName>
    </submittedName>
</protein>
<accession>A0ABU5SU69</accession>
<keyword evidence="2" id="KW-1185">Reference proteome</keyword>
<evidence type="ECO:0000313" key="2">
    <source>
        <dbReference type="Proteomes" id="UP001302329"/>
    </source>
</evidence>
<name>A0ABU5SU69_9CYAN</name>
<proteinExistence type="predicted"/>